<gene>
    <name evidence="4" type="ORF">T459_12809</name>
</gene>
<dbReference type="PANTHER" id="PTHR47933:SF23">
    <property type="entry name" value="OS02G0468500 PROTEIN"/>
    <property type="match status" value="1"/>
</dbReference>
<comment type="caution">
    <text evidence="4">The sequence shown here is derived from an EMBL/GenBank/DDBJ whole genome shotgun (WGS) entry which is preliminary data.</text>
</comment>
<feature type="repeat" description="PPR" evidence="3">
    <location>
        <begin position="487"/>
        <end position="521"/>
    </location>
</feature>
<sequence>MFVFRHHFAHSWSKFTLLCIKDPNFSKITCLNTLCYHSYIHPFSFSSRKLFSCPLNSRPLFSHTQFGILATKPSLFVFRHRFVHSWLKLSLLRVKDPSFSKITCLNTLCCHSYVYPFKYSSRKSFSWASKCRVGLAHTQLGVVSKRRTQLSTKAPSMHGVRGRAGRQGSIVCSLSLRLFPLLEPMTSWSHGNNFTGYSKALLQSSMVSIKPLFPVNFYSSNAPGWLRGPPSRSLRKRMNRRARIAAMPVLDESQFQNAVSQLPPRFTPEELRGVMDSQRDPLVCLELFNWATKQHRFRHNVSTYHLVIQRLGEANMYKEMDDVVNQVLAIRSIGSEELFNSMIYYFTEARKLTRAVMIYKHMLNSRKFDCRPSIKTYNILFAALLSRRSNSYINHIYMDAIRSLFKQMVDNGIEPDIVSLNTMIKGYVLSLHVNDALRIFHQMGVVYECQPNSFSYDYLIHGLCAQGRTKNAKEIYDKMKCRGFIPSSKSYNSLVNSFALGGEVDEAVKFLWEMHERRRTIDFITIRTVIDEVCRQRCVQDAIILLKELQDKDLVDGLTHSELLCELEDDIDNFNVRNL</sequence>
<dbReference type="Pfam" id="PF01535">
    <property type="entry name" value="PPR"/>
    <property type="match status" value="1"/>
</dbReference>
<evidence type="ECO:0000256" key="1">
    <source>
        <dbReference type="ARBA" id="ARBA00007626"/>
    </source>
</evidence>
<comment type="similarity">
    <text evidence="1">Belongs to the PPR family. P subfamily.</text>
</comment>
<dbReference type="EMBL" id="AYRZ02000004">
    <property type="protein sequence ID" value="PHT84366.1"/>
    <property type="molecule type" value="Genomic_DNA"/>
</dbReference>
<keyword evidence="2" id="KW-0677">Repeat</keyword>
<accession>A0A1U8GCG4</accession>
<evidence type="ECO:0000313" key="4">
    <source>
        <dbReference type="EMBL" id="PHT84366.1"/>
    </source>
</evidence>
<dbReference type="PROSITE" id="PS51375">
    <property type="entry name" value="PPR"/>
    <property type="match status" value="2"/>
</dbReference>
<dbReference type="KEGG" id="cann:107867352"/>
<dbReference type="AlphaFoldDB" id="A0A1U8GCG4"/>
<feature type="repeat" description="PPR" evidence="3">
    <location>
        <begin position="452"/>
        <end position="486"/>
    </location>
</feature>
<protein>
    <submittedName>
        <fullName evidence="4">Pentatricopeptide repeat-containing protein, mitochondrial</fullName>
    </submittedName>
</protein>
<evidence type="ECO:0000313" key="5">
    <source>
        <dbReference type="Proteomes" id="UP000222542"/>
    </source>
</evidence>
<reference evidence="4 5" key="2">
    <citation type="journal article" date="2017" name="Genome Biol.">
        <title>New reference genome sequences of hot pepper reveal the massive evolution of plant disease-resistance genes by retroduplication.</title>
        <authorList>
            <person name="Kim S."/>
            <person name="Park J."/>
            <person name="Yeom S.I."/>
            <person name="Kim Y.M."/>
            <person name="Seo E."/>
            <person name="Kim K.T."/>
            <person name="Kim M.S."/>
            <person name="Lee J.M."/>
            <person name="Cheong K."/>
            <person name="Shin H.S."/>
            <person name="Kim S.B."/>
            <person name="Han K."/>
            <person name="Lee J."/>
            <person name="Park M."/>
            <person name="Lee H.A."/>
            <person name="Lee H.Y."/>
            <person name="Lee Y."/>
            <person name="Oh S."/>
            <person name="Lee J.H."/>
            <person name="Choi E."/>
            <person name="Choi E."/>
            <person name="Lee S.E."/>
            <person name="Jeon J."/>
            <person name="Kim H."/>
            <person name="Choi G."/>
            <person name="Song H."/>
            <person name="Lee J."/>
            <person name="Lee S.C."/>
            <person name="Kwon J.K."/>
            <person name="Lee H.Y."/>
            <person name="Koo N."/>
            <person name="Hong Y."/>
            <person name="Kim R.W."/>
            <person name="Kang W.H."/>
            <person name="Huh J.H."/>
            <person name="Kang B.C."/>
            <person name="Yang T.J."/>
            <person name="Lee Y.H."/>
            <person name="Bennetzen J.L."/>
            <person name="Choi D."/>
        </authorList>
    </citation>
    <scope>NUCLEOTIDE SEQUENCE [LARGE SCALE GENOMIC DNA]</scope>
    <source>
        <strain evidence="5">cv. CM334</strain>
    </source>
</reference>
<dbReference type="InterPro" id="IPR002885">
    <property type="entry name" value="PPR_rpt"/>
</dbReference>
<dbReference type="Gene3D" id="1.25.40.10">
    <property type="entry name" value="Tetratricopeptide repeat domain"/>
    <property type="match status" value="3"/>
</dbReference>
<evidence type="ECO:0000256" key="2">
    <source>
        <dbReference type="ARBA" id="ARBA00022737"/>
    </source>
</evidence>
<dbReference type="SMR" id="A0A1U8GCG4"/>
<dbReference type="PANTHER" id="PTHR47933">
    <property type="entry name" value="PENTATRICOPEPTIDE REPEAT-CONTAINING PROTEIN 1, MITOCHONDRIAL"/>
    <property type="match status" value="1"/>
</dbReference>
<dbReference type="Gramene" id="PHT84366">
    <property type="protein sequence ID" value="PHT84366"/>
    <property type="gene ID" value="T459_12809"/>
</dbReference>
<name>A0A1U8GCG4_CAPAN</name>
<evidence type="ECO:0000256" key="3">
    <source>
        <dbReference type="PROSITE-ProRule" id="PRU00708"/>
    </source>
</evidence>
<dbReference type="NCBIfam" id="TIGR00756">
    <property type="entry name" value="PPR"/>
    <property type="match status" value="3"/>
</dbReference>
<dbReference type="InterPro" id="IPR011990">
    <property type="entry name" value="TPR-like_helical_dom_sf"/>
</dbReference>
<dbReference type="GO" id="GO:0003729">
    <property type="term" value="F:mRNA binding"/>
    <property type="evidence" value="ECO:0000318"/>
    <property type="project" value="GO_Central"/>
</dbReference>
<dbReference type="InterPro" id="IPR051240">
    <property type="entry name" value="Mito_RNA-Proc/Resp"/>
</dbReference>
<proteinExistence type="inferred from homology"/>
<dbReference type="Pfam" id="PF13041">
    <property type="entry name" value="PPR_2"/>
    <property type="match status" value="1"/>
</dbReference>
<dbReference type="OrthoDB" id="185373at2759"/>
<dbReference type="STRING" id="4072.A0A1U8GCG4"/>
<keyword evidence="5" id="KW-1185">Reference proteome</keyword>
<organism evidence="4 5">
    <name type="scientific">Capsicum annuum</name>
    <name type="common">Capsicum pepper</name>
    <dbReference type="NCBI Taxonomy" id="4072"/>
    <lineage>
        <taxon>Eukaryota</taxon>
        <taxon>Viridiplantae</taxon>
        <taxon>Streptophyta</taxon>
        <taxon>Embryophyta</taxon>
        <taxon>Tracheophyta</taxon>
        <taxon>Spermatophyta</taxon>
        <taxon>Magnoliopsida</taxon>
        <taxon>eudicotyledons</taxon>
        <taxon>Gunneridae</taxon>
        <taxon>Pentapetalae</taxon>
        <taxon>asterids</taxon>
        <taxon>lamiids</taxon>
        <taxon>Solanales</taxon>
        <taxon>Solanaceae</taxon>
        <taxon>Solanoideae</taxon>
        <taxon>Capsiceae</taxon>
        <taxon>Capsicum</taxon>
    </lineage>
</organism>
<dbReference type="Proteomes" id="UP000222542">
    <property type="component" value="Unassembled WGS sequence"/>
</dbReference>
<reference evidence="4 5" key="1">
    <citation type="journal article" date="2014" name="Nat. Genet.">
        <title>Genome sequence of the hot pepper provides insights into the evolution of pungency in Capsicum species.</title>
        <authorList>
            <person name="Kim S."/>
            <person name="Park M."/>
            <person name="Yeom S.I."/>
            <person name="Kim Y.M."/>
            <person name="Lee J.M."/>
            <person name="Lee H.A."/>
            <person name="Seo E."/>
            <person name="Choi J."/>
            <person name="Cheong K."/>
            <person name="Kim K.T."/>
            <person name="Jung K."/>
            <person name="Lee G.W."/>
            <person name="Oh S.K."/>
            <person name="Bae C."/>
            <person name="Kim S.B."/>
            <person name="Lee H.Y."/>
            <person name="Kim S.Y."/>
            <person name="Kim M.S."/>
            <person name="Kang B.C."/>
            <person name="Jo Y.D."/>
            <person name="Yang H.B."/>
            <person name="Jeong H.J."/>
            <person name="Kang W.H."/>
            <person name="Kwon J.K."/>
            <person name="Shin C."/>
            <person name="Lim J.Y."/>
            <person name="Park J.H."/>
            <person name="Huh J.H."/>
            <person name="Kim J.S."/>
            <person name="Kim B.D."/>
            <person name="Cohen O."/>
            <person name="Paran I."/>
            <person name="Suh M.C."/>
            <person name="Lee S.B."/>
            <person name="Kim Y.K."/>
            <person name="Shin Y."/>
            <person name="Noh S.J."/>
            <person name="Park J."/>
            <person name="Seo Y.S."/>
            <person name="Kwon S.Y."/>
            <person name="Kim H.A."/>
            <person name="Park J.M."/>
            <person name="Kim H.J."/>
            <person name="Choi S.B."/>
            <person name="Bosland P.W."/>
            <person name="Reeves G."/>
            <person name="Jo S.H."/>
            <person name="Lee B.W."/>
            <person name="Cho H.T."/>
            <person name="Choi H.S."/>
            <person name="Lee M.S."/>
            <person name="Yu Y."/>
            <person name="Do Choi Y."/>
            <person name="Park B.S."/>
            <person name="van Deynze A."/>
            <person name="Ashrafi H."/>
            <person name="Hill T."/>
            <person name="Kim W.T."/>
            <person name="Pai H.S."/>
            <person name="Ahn H.K."/>
            <person name="Yeam I."/>
            <person name="Giovannoni J.J."/>
            <person name="Rose J.K."/>
            <person name="Sorensen I."/>
            <person name="Lee S.J."/>
            <person name="Kim R.W."/>
            <person name="Choi I.Y."/>
            <person name="Choi B.S."/>
            <person name="Lim J.S."/>
            <person name="Lee Y.H."/>
            <person name="Choi D."/>
        </authorList>
    </citation>
    <scope>NUCLEOTIDE SEQUENCE [LARGE SCALE GENOMIC DNA]</scope>
    <source>
        <strain evidence="5">cv. CM334</strain>
    </source>
</reference>